<proteinExistence type="predicted"/>
<dbReference type="EMBL" id="JAHQCX010000016">
    <property type="protein sequence ID" value="MBU9728038.1"/>
    <property type="molecule type" value="Genomic_DNA"/>
</dbReference>
<accession>A0ABS6KC21</accession>
<comment type="caution">
    <text evidence="1">The sequence shown here is derived from an EMBL/GenBank/DDBJ whole genome shotgun (WGS) entry which is preliminary data.</text>
</comment>
<gene>
    <name evidence="1" type="ORF">KTH90_18675</name>
</gene>
<protein>
    <submittedName>
        <fullName evidence="1">Uncharacterized protein</fullName>
    </submittedName>
</protein>
<keyword evidence="2" id="KW-1185">Reference proteome</keyword>
<dbReference type="RefSeq" id="WP_158353122.1">
    <property type="nucleotide sequence ID" value="NZ_JAHQCX010000016.1"/>
</dbReference>
<dbReference type="Proteomes" id="UP001314681">
    <property type="component" value="Unassembled WGS sequence"/>
</dbReference>
<evidence type="ECO:0000313" key="1">
    <source>
        <dbReference type="EMBL" id="MBU9728038.1"/>
    </source>
</evidence>
<name>A0ABS6KC21_9FIRM</name>
<sequence length="102" mass="11769">MIEIDGKEYELKYNLRRVELIENTTEEPLMALLRKNKGYLSLQNLKVCFSFGLKEAGSDVFVPVKKGQEFAEKLIEDEGYDNVDMLVVEALQRDCPFFFPAV</sequence>
<reference evidence="1 2" key="1">
    <citation type="submission" date="2021-06" db="EMBL/GenBank/DDBJ databases">
        <title>Description of novel taxa of the family Lachnospiraceae.</title>
        <authorList>
            <person name="Chaplin A.V."/>
            <person name="Sokolova S.R."/>
            <person name="Pikina A.P."/>
            <person name="Korzhanova M."/>
            <person name="Belova V."/>
            <person name="Korostin D."/>
            <person name="Efimov B.A."/>
        </authorList>
    </citation>
    <scope>NUCLEOTIDE SEQUENCE [LARGE SCALE GENOMIC DNA]</scope>
    <source>
        <strain evidence="1 2">ASD4241</strain>
    </source>
</reference>
<organism evidence="1 2">
    <name type="scientific">Diplocloster modestus</name>
    <dbReference type="NCBI Taxonomy" id="2850322"/>
    <lineage>
        <taxon>Bacteria</taxon>
        <taxon>Bacillati</taxon>
        <taxon>Bacillota</taxon>
        <taxon>Clostridia</taxon>
        <taxon>Lachnospirales</taxon>
        <taxon>Lachnospiraceae</taxon>
        <taxon>Diplocloster</taxon>
    </lineage>
</organism>
<evidence type="ECO:0000313" key="2">
    <source>
        <dbReference type="Proteomes" id="UP001314681"/>
    </source>
</evidence>